<protein>
    <submittedName>
        <fullName evidence="2">Integrase catalytic domain-containing protein</fullName>
    </submittedName>
</protein>
<gene>
    <name evidence="2" type="primary">AVEN_170426_1</name>
    <name evidence="2" type="ORF">TNCV_1590181</name>
</gene>
<evidence type="ECO:0000259" key="1">
    <source>
        <dbReference type="Pfam" id="PF18701"/>
    </source>
</evidence>
<sequence length="505" mass="58693">MATIPRIFREYQQYRDTKAYSCRFPEVIEIHGFADASERCYGAAVYCKSKNLKSETLVWLITSKSRVAPIKSLTIPRLELCAAVLLAKLVKRVVAALQLETAELYLWSDSMIVLAWLRKEPMDLKTFVQNRVAKIQELYPNQLWRHVPSDRNPSDLVSRGVDPDKLLQQTLWFNGPTFLSGDDDYPNRTINCIEKLDEYNSELKNFVNEQIENFQSVLNIHVNDFLNDLLNLSNNYITILRVLSFIFRFVENLKGINKVAGPLTTKEFEKAKTFLVKKVQEQEFSSDINHLKIRKPDEKLANYLAAEGIEWKFIPARSPNFGGLWDAVIKSCKYHLKRVVNGINLTYEELLTVTVQIEGILNSRPLCPISNNDDDYQVLTPAHFLINRSLNSLEEPNLTKCKESNLKKWQKITKIVQLMWKFWSRNYLNQLQQRGKWMFEKNNVKIGDLVLIIEENLPTYKWALGRIVELYYGEDKKVHVVKIKTQYSTCKRAISKICVLPMEDP</sequence>
<dbReference type="InterPro" id="IPR036397">
    <property type="entry name" value="RNaseH_sf"/>
</dbReference>
<evidence type="ECO:0000313" key="2">
    <source>
        <dbReference type="EMBL" id="GFX93842.1"/>
    </source>
</evidence>
<dbReference type="InterPro" id="IPR008042">
    <property type="entry name" value="Retrotrans_Pao"/>
</dbReference>
<dbReference type="InterPro" id="IPR040676">
    <property type="entry name" value="DUF5641"/>
</dbReference>
<name>A0A8X6V3L6_TRICX</name>
<dbReference type="Gene3D" id="3.30.420.10">
    <property type="entry name" value="Ribonuclease H-like superfamily/Ribonuclease H"/>
    <property type="match status" value="1"/>
</dbReference>
<organism evidence="2 3">
    <name type="scientific">Trichonephila clavipes</name>
    <name type="common">Golden silk orbweaver</name>
    <name type="synonym">Nephila clavipes</name>
    <dbReference type="NCBI Taxonomy" id="2585209"/>
    <lineage>
        <taxon>Eukaryota</taxon>
        <taxon>Metazoa</taxon>
        <taxon>Ecdysozoa</taxon>
        <taxon>Arthropoda</taxon>
        <taxon>Chelicerata</taxon>
        <taxon>Arachnida</taxon>
        <taxon>Araneae</taxon>
        <taxon>Araneomorphae</taxon>
        <taxon>Entelegynae</taxon>
        <taxon>Araneoidea</taxon>
        <taxon>Nephilidae</taxon>
        <taxon>Trichonephila</taxon>
    </lineage>
</organism>
<dbReference type="Pfam" id="PF18701">
    <property type="entry name" value="DUF5641"/>
    <property type="match status" value="1"/>
</dbReference>
<reference evidence="2" key="1">
    <citation type="submission" date="2020-08" db="EMBL/GenBank/DDBJ databases">
        <title>Multicomponent nature underlies the extraordinary mechanical properties of spider dragline silk.</title>
        <authorList>
            <person name="Kono N."/>
            <person name="Nakamura H."/>
            <person name="Mori M."/>
            <person name="Yoshida Y."/>
            <person name="Ohtoshi R."/>
            <person name="Malay A.D."/>
            <person name="Moran D.A.P."/>
            <person name="Tomita M."/>
            <person name="Numata K."/>
            <person name="Arakawa K."/>
        </authorList>
    </citation>
    <scope>NUCLEOTIDE SEQUENCE</scope>
</reference>
<dbReference type="GO" id="GO:0003676">
    <property type="term" value="F:nucleic acid binding"/>
    <property type="evidence" value="ECO:0007669"/>
    <property type="project" value="InterPro"/>
</dbReference>
<dbReference type="AlphaFoldDB" id="A0A8X6V3L6"/>
<comment type="caution">
    <text evidence="2">The sequence shown here is derived from an EMBL/GenBank/DDBJ whole genome shotgun (WGS) entry which is preliminary data.</text>
</comment>
<proteinExistence type="predicted"/>
<dbReference type="EMBL" id="BMAU01021175">
    <property type="protein sequence ID" value="GFX93842.1"/>
    <property type="molecule type" value="Genomic_DNA"/>
</dbReference>
<evidence type="ECO:0000313" key="3">
    <source>
        <dbReference type="Proteomes" id="UP000887159"/>
    </source>
</evidence>
<feature type="domain" description="DUF5641" evidence="1">
    <location>
        <begin position="407"/>
        <end position="500"/>
    </location>
</feature>
<dbReference type="Pfam" id="PF05380">
    <property type="entry name" value="Peptidase_A17"/>
    <property type="match status" value="1"/>
</dbReference>
<accession>A0A8X6V3L6</accession>
<keyword evidence="3" id="KW-1185">Reference proteome</keyword>
<dbReference type="PANTHER" id="PTHR47331">
    <property type="entry name" value="PHD-TYPE DOMAIN-CONTAINING PROTEIN"/>
    <property type="match status" value="1"/>
</dbReference>
<dbReference type="Proteomes" id="UP000887159">
    <property type="component" value="Unassembled WGS sequence"/>
</dbReference>